<dbReference type="Proteomes" id="UP000053528">
    <property type="component" value="Unassembled WGS sequence"/>
</dbReference>
<dbReference type="PANTHER" id="PTHR23546">
    <property type="entry name" value="TRANSPORT PROTEIN"/>
    <property type="match status" value="1"/>
</dbReference>
<keyword evidence="4 5" id="KW-0472">Membrane</keyword>
<dbReference type="InterPro" id="IPR036259">
    <property type="entry name" value="MFS_trans_sf"/>
</dbReference>
<name>A0A095YH71_9MICC</name>
<dbReference type="InterPro" id="IPR020846">
    <property type="entry name" value="MFS_dom"/>
</dbReference>
<organism evidence="7 8">
    <name type="scientific">Pseudoglutamicibacter albus DNF00011</name>
    <dbReference type="NCBI Taxonomy" id="1401063"/>
    <lineage>
        <taxon>Bacteria</taxon>
        <taxon>Bacillati</taxon>
        <taxon>Actinomycetota</taxon>
        <taxon>Actinomycetes</taxon>
        <taxon>Micrococcales</taxon>
        <taxon>Micrococcaceae</taxon>
        <taxon>Pseudoglutamicibacter</taxon>
    </lineage>
</organism>
<dbReference type="PROSITE" id="PS50850">
    <property type="entry name" value="MFS"/>
    <property type="match status" value="1"/>
</dbReference>
<evidence type="ECO:0000256" key="4">
    <source>
        <dbReference type="ARBA" id="ARBA00023136"/>
    </source>
</evidence>
<dbReference type="GO" id="GO:0005886">
    <property type="term" value="C:plasma membrane"/>
    <property type="evidence" value="ECO:0007669"/>
    <property type="project" value="UniProtKB-SubCell"/>
</dbReference>
<feature type="transmembrane region" description="Helical" evidence="5">
    <location>
        <begin position="243"/>
        <end position="267"/>
    </location>
</feature>
<feature type="transmembrane region" description="Helical" evidence="5">
    <location>
        <begin position="370"/>
        <end position="389"/>
    </location>
</feature>
<dbReference type="RefSeq" id="WP_035754304.1">
    <property type="nucleotide sequence ID" value="NZ_JRNH01000001.1"/>
</dbReference>
<feature type="domain" description="Major facilitator superfamily (MFS) profile" evidence="6">
    <location>
        <begin position="34"/>
        <end position="419"/>
    </location>
</feature>
<dbReference type="PANTHER" id="PTHR23546:SF1">
    <property type="entry name" value="MEMBRANE PROTEIN"/>
    <property type="match status" value="1"/>
</dbReference>
<dbReference type="Pfam" id="PF07690">
    <property type="entry name" value="MFS_1"/>
    <property type="match status" value="1"/>
</dbReference>
<feature type="transmembrane region" description="Helical" evidence="5">
    <location>
        <begin position="129"/>
        <end position="152"/>
    </location>
</feature>
<dbReference type="Gene3D" id="1.20.1250.20">
    <property type="entry name" value="MFS general substrate transporter like domains"/>
    <property type="match status" value="1"/>
</dbReference>
<feature type="transmembrane region" description="Helical" evidence="5">
    <location>
        <begin position="312"/>
        <end position="329"/>
    </location>
</feature>
<gene>
    <name evidence="7" type="ORF">HMPREF2128_00180</name>
</gene>
<keyword evidence="3 5" id="KW-1133">Transmembrane helix</keyword>
<feature type="transmembrane region" description="Helical" evidence="5">
    <location>
        <begin position="173"/>
        <end position="195"/>
    </location>
</feature>
<dbReference type="InterPro" id="IPR011701">
    <property type="entry name" value="MFS"/>
</dbReference>
<feature type="transmembrane region" description="Helical" evidence="5">
    <location>
        <begin position="201"/>
        <end position="222"/>
    </location>
</feature>
<dbReference type="EMBL" id="JRNH01000001">
    <property type="protein sequence ID" value="KGF21760.1"/>
    <property type="molecule type" value="Genomic_DNA"/>
</dbReference>
<evidence type="ECO:0000313" key="7">
    <source>
        <dbReference type="EMBL" id="KGF21760.1"/>
    </source>
</evidence>
<feature type="transmembrane region" description="Helical" evidence="5">
    <location>
        <begin position="68"/>
        <end position="88"/>
    </location>
</feature>
<feature type="transmembrane region" description="Helical" evidence="5">
    <location>
        <begin position="279"/>
        <end position="300"/>
    </location>
</feature>
<comment type="caution">
    <text evidence="7">The sequence shown here is derived from an EMBL/GenBank/DDBJ whole genome shotgun (WGS) entry which is preliminary data.</text>
</comment>
<keyword evidence="2 5" id="KW-0812">Transmembrane</keyword>
<evidence type="ECO:0000256" key="2">
    <source>
        <dbReference type="ARBA" id="ARBA00022692"/>
    </source>
</evidence>
<evidence type="ECO:0000256" key="5">
    <source>
        <dbReference type="SAM" id="Phobius"/>
    </source>
</evidence>
<feature type="transmembrane region" description="Helical" evidence="5">
    <location>
        <begin position="335"/>
        <end position="358"/>
    </location>
</feature>
<dbReference type="AlphaFoldDB" id="A0A095YH71"/>
<sequence>MQKPEDRDSAAGYDAVVSAEPDSVMKTRGRSASQIPIIFVTVFLTYTVMTVMNPLIAPLSRVIGMPEWQIGVGVSVAALCVAVASPFWGRLSQRVGARLILISTICSATLAMVVFAAVAHAGFLGIASAGVVFVVLLLVRGVWFGLSEAAVLPTAQAYVASITPDPTERVRGMAAIGAGVGTSSIAGAIIGGLLGGISLPVALWAVPILLVLTLAIVTIWMKRTAVPVQEEPPRKVSATDSRVRPYLIVSFGQYTALGFIQILVGFLVQDRLFLGTEQAVLVTGTAFVCAGVGLLLSQAIAVTRLRWQPVRYIRVGAVISAIGILFLVPDWGASSVLVAMFITGVGIGMATPGVAAGVSLAVGSSEQGSVAGLVAATNALTFIIAPTAATALYALSPLVPLIAAAIATVLVMTFSPTNRRLAVTPESVHDDEARI</sequence>
<dbReference type="SUPFAM" id="SSF103473">
    <property type="entry name" value="MFS general substrate transporter"/>
    <property type="match status" value="1"/>
</dbReference>
<proteinExistence type="predicted"/>
<evidence type="ECO:0000313" key="8">
    <source>
        <dbReference type="Proteomes" id="UP000053528"/>
    </source>
</evidence>
<protein>
    <submittedName>
        <fullName evidence="7">MFS transporter</fullName>
    </submittedName>
</protein>
<feature type="transmembrane region" description="Helical" evidence="5">
    <location>
        <begin position="100"/>
        <end position="123"/>
    </location>
</feature>
<evidence type="ECO:0000259" key="6">
    <source>
        <dbReference type="PROSITE" id="PS50850"/>
    </source>
</evidence>
<evidence type="ECO:0000256" key="1">
    <source>
        <dbReference type="ARBA" id="ARBA00004651"/>
    </source>
</evidence>
<comment type="subcellular location">
    <subcellularLocation>
        <location evidence="1">Cell membrane</location>
        <topology evidence="1">Multi-pass membrane protein</topology>
    </subcellularLocation>
</comment>
<evidence type="ECO:0000256" key="3">
    <source>
        <dbReference type="ARBA" id="ARBA00022989"/>
    </source>
</evidence>
<reference evidence="7 8" key="1">
    <citation type="submission" date="2014-07" db="EMBL/GenBank/DDBJ databases">
        <authorList>
            <person name="McCorrison J."/>
            <person name="Sanka R."/>
            <person name="Torralba M."/>
            <person name="Gillis M."/>
            <person name="Haft D.H."/>
            <person name="Methe B."/>
            <person name="Sutton G."/>
            <person name="Nelson K.E."/>
        </authorList>
    </citation>
    <scope>NUCLEOTIDE SEQUENCE [LARGE SCALE GENOMIC DNA]</scope>
    <source>
        <strain evidence="7 8">DNF00011</strain>
    </source>
</reference>
<dbReference type="GO" id="GO:0022857">
    <property type="term" value="F:transmembrane transporter activity"/>
    <property type="evidence" value="ECO:0007669"/>
    <property type="project" value="InterPro"/>
</dbReference>
<feature type="transmembrane region" description="Helical" evidence="5">
    <location>
        <begin position="395"/>
        <end position="414"/>
    </location>
</feature>
<accession>A0A095YH71</accession>
<feature type="transmembrane region" description="Helical" evidence="5">
    <location>
        <begin position="35"/>
        <end position="56"/>
    </location>
</feature>